<keyword evidence="10" id="KW-1185">Reference proteome</keyword>
<accession>A0AA52EF84</accession>
<keyword evidence="4" id="KW-0456">Lyase</keyword>
<evidence type="ECO:0000256" key="3">
    <source>
        <dbReference type="ARBA" id="ARBA00012515"/>
    </source>
</evidence>
<dbReference type="GO" id="GO:0004139">
    <property type="term" value="F:deoxyribose-phosphate aldolase activity"/>
    <property type="evidence" value="ECO:0007669"/>
    <property type="project" value="UniProtKB-EC"/>
</dbReference>
<dbReference type="EMBL" id="CP123872">
    <property type="protein sequence ID" value="WND01735.1"/>
    <property type="molecule type" value="Genomic_DNA"/>
</dbReference>
<comment type="catalytic activity">
    <reaction evidence="8">
        <text>2-deoxy-D-ribose 5-phosphate = D-glyceraldehyde 3-phosphate + acetaldehyde</text>
        <dbReference type="Rhea" id="RHEA:12821"/>
        <dbReference type="ChEBI" id="CHEBI:15343"/>
        <dbReference type="ChEBI" id="CHEBI:59776"/>
        <dbReference type="ChEBI" id="CHEBI:62877"/>
        <dbReference type="EC" id="4.1.2.4"/>
    </reaction>
</comment>
<sequence>MNTTFAQTLPITLWSLVNKAYEMTDIQADTPSLSISLIDHTSLEEAAYTMVGSETTEDILTLCEAAKDKAAAVCVYPNHASTASNFLDSSTTKVAIVHNFPHGDNSLEHIKETIATFTSINCDEIDTVIDYQAFLKGDIDACKEKLLITSAASHAAKKTLKVILKASVYENYQSLYDAAILACECGADFVKTCTGKLPKSGFGNGSADISTLLTGATVLQAVSDYNKAHPKTVGVKISGGVKTAADCEKYRYLVQELVNNDFYCDTYFRFGASSLLPNLINGTESTTAY</sequence>
<evidence type="ECO:0000313" key="10">
    <source>
        <dbReference type="Proteomes" id="UP001268683"/>
    </source>
</evidence>
<evidence type="ECO:0000256" key="1">
    <source>
        <dbReference type="ARBA" id="ARBA00004816"/>
    </source>
</evidence>
<evidence type="ECO:0000313" key="9">
    <source>
        <dbReference type="EMBL" id="WND01735.1"/>
    </source>
</evidence>
<dbReference type="Gene3D" id="3.20.20.70">
    <property type="entry name" value="Aldolase class I"/>
    <property type="match status" value="1"/>
</dbReference>
<name>A0AA52EF84_9PROT</name>
<dbReference type="KEGG" id="tmk:QGN29_09230"/>
<dbReference type="Pfam" id="PF01791">
    <property type="entry name" value="DeoC"/>
    <property type="match status" value="1"/>
</dbReference>
<dbReference type="PIRSF" id="PIRSF001357">
    <property type="entry name" value="DeoC"/>
    <property type="match status" value="1"/>
</dbReference>
<evidence type="ECO:0000256" key="2">
    <source>
        <dbReference type="ARBA" id="ARBA00009473"/>
    </source>
</evidence>
<dbReference type="PANTHER" id="PTHR10889">
    <property type="entry name" value="DEOXYRIBOSE-PHOSPHATE ALDOLASE"/>
    <property type="match status" value="1"/>
</dbReference>
<dbReference type="GO" id="GO:0009264">
    <property type="term" value="P:deoxyribonucleotide catabolic process"/>
    <property type="evidence" value="ECO:0007669"/>
    <property type="project" value="InterPro"/>
</dbReference>
<dbReference type="SMART" id="SM01133">
    <property type="entry name" value="DeoC"/>
    <property type="match status" value="1"/>
</dbReference>
<keyword evidence="5" id="KW-0704">Schiff base</keyword>
<dbReference type="Proteomes" id="UP001268683">
    <property type="component" value="Chromosome"/>
</dbReference>
<dbReference type="InterPro" id="IPR013785">
    <property type="entry name" value="Aldolase_TIM"/>
</dbReference>
<reference evidence="9" key="1">
    <citation type="submission" date="2023-04" db="EMBL/GenBank/DDBJ databases">
        <title>Complete genome sequence of Temperatibacter marinus.</title>
        <authorList>
            <person name="Rong J.-C."/>
            <person name="Yi M.-L."/>
            <person name="Zhao Q."/>
        </authorList>
    </citation>
    <scope>NUCLEOTIDE SEQUENCE</scope>
    <source>
        <strain evidence="9">NBRC 110045</strain>
    </source>
</reference>
<dbReference type="InterPro" id="IPR002915">
    <property type="entry name" value="DeoC/FbaB/LacD_aldolase"/>
</dbReference>
<protein>
    <recommendedName>
        <fullName evidence="3">deoxyribose-phosphate aldolase</fullName>
        <ecNumber evidence="3">4.1.2.4</ecNumber>
    </recommendedName>
    <alternativeName>
        <fullName evidence="7">2-deoxy-D-ribose 5-phosphate aldolase</fullName>
    </alternativeName>
    <alternativeName>
        <fullName evidence="6">Phosphodeoxyriboaldolase</fullName>
    </alternativeName>
</protein>
<organism evidence="9 10">
    <name type="scientific">Temperatibacter marinus</name>
    <dbReference type="NCBI Taxonomy" id="1456591"/>
    <lineage>
        <taxon>Bacteria</taxon>
        <taxon>Pseudomonadati</taxon>
        <taxon>Pseudomonadota</taxon>
        <taxon>Alphaproteobacteria</taxon>
        <taxon>Kordiimonadales</taxon>
        <taxon>Temperatibacteraceae</taxon>
        <taxon>Temperatibacter</taxon>
    </lineage>
</organism>
<comment type="similarity">
    <text evidence="2">Belongs to the DeoC/FbaB aldolase family. DeoC type 2 subfamily.</text>
</comment>
<evidence type="ECO:0000256" key="4">
    <source>
        <dbReference type="ARBA" id="ARBA00023239"/>
    </source>
</evidence>
<dbReference type="EC" id="4.1.2.4" evidence="3"/>
<dbReference type="AlphaFoldDB" id="A0AA52EF84"/>
<proteinExistence type="inferred from homology"/>
<evidence type="ECO:0000256" key="6">
    <source>
        <dbReference type="ARBA" id="ARBA00031814"/>
    </source>
</evidence>
<dbReference type="RefSeq" id="WP_310797564.1">
    <property type="nucleotide sequence ID" value="NZ_CP123872.1"/>
</dbReference>
<dbReference type="GO" id="GO:0005737">
    <property type="term" value="C:cytoplasm"/>
    <property type="evidence" value="ECO:0007669"/>
    <property type="project" value="InterPro"/>
</dbReference>
<evidence type="ECO:0000256" key="8">
    <source>
        <dbReference type="ARBA" id="ARBA00048791"/>
    </source>
</evidence>
<comment type="pathway">
    <text evidence="1">Carbohydrate degradation; 2-deoxy-D-ribose 1-phosphate degradation; D-glyceraldehyde 3-phosphate and acetaldehyde from 2-deoxy-alpha-D-ribose 1-phosphate: step 2/2.</text>
</comment>
<dbReference type="InterPro" id="IPR011343">
    <property type="entry name" value="DeoC"/>
</dbReference>
<gene>
    <name evidence="9" type="ORF">QGN29_09230</name>
</gene>
<dbReference type="GO" id="GO:0016052">
    <property type="term" value="P:carbohydrate catabolic process"/>
    <property type="evidence" value="ECO:0007669"/>
    <property type="project" value="TreeGrafter"/>
</dbReference>
<dbReference type="PANTHER" id="PTHR10889:SF3">
    <property type="entry name" value="DEOXYRIBOSE-PHOSPHATE ALDOLASE"/>
    <property type="match status" value="1"/>
</dbReference>
<evidence type="ECO:0000256" key="7">
    <source>
        <dbReference type="ARBA" id="ARBA00032755"/>
    </source>
</evidence>
<dbReference type="SUPFAM" id="SSF51569">
    <property type="entry name" value="Aldolase"/>
    <property type="match status" value="1"/>
</dbReference>
<evidence type="ECO:0000256" key="5">
    <source>
        <dbReference type="ARBA" id="ARBA00023270"/>
    </source>
</evidence>